<dbReference type="Pfam" id="PF05859">
    <property type="entry name" value="Mis12"/>
    <property type="match status" value="1"/>
</dbReference>
<dbReference type="EMBL" id="SDAM02002968">
    <property type="protein sequence ID" value="KAH6820859.1"/>
    <property type="molecule type" value="Genomic_DNA"/>
</dbReference>
<evidence type="ECO:0000256" key="8">
    <source>
        <dbReference type="ARBA" id="ARBA00023306"/>
    </source>
</evidence>
<keyword evidence="4" id="KW-0132">Cell division</keyword>
<comment type="subcellular location">
    <subcellularLocation>
        <location evidence="1">Chromosome</location>
        <location evidence="1">Centromere</location>
        <location evidence="1">Kinetochore</location>
    </subcellularLocation>
</comment>
<keyword evidence="11" id="KW-1185">Reference proteome</keyword>
<evidence type="ECO:0000256" key="2">
    <source>
        <dbReference type="ARBA" id="ARBA00008643"/>
    </source>
</evidence>
<comment type="similarity">
    <text evidence="2">Belongs to the mis12 family.</text>
</comment>
<dbReference type="PANTHER" id="PTHR14527">
    <property type="entry name" value="PROTEIN MIS12 HOMOLOG"/>
    <property type="match status" value="1"/>
</dbReference>
<keyword evidence="9" id="KW-0137">Centromere</keyword>
<evidence type="ECO:0000256" key="5">
    <source>
        <dbReference type="ARBA" id="ARBA00022776"/>
    </source>
</evidence>
<dbReference type="GO" id="GO:0000070">
    <property type="term" value="P:mitotic sister chromatid segregation"/>
    <property type="evidence" value="ECO:0007669"/>
    <property type="project" value="TreeGrafter"/>
</dbReference>
<dbReference type="GO" id="GO:0000444">
    <property type="term" value="C:MIS12/MIND type complex"/>
    <property type="evidence" value="ECO:0007669"/>
    <property type="project" value="TreeGrafter"/>
</dbReference>
<keyword evidence="8" id="KW-0131">Cell cycle</keyword>
<keyword evidence="5" id="KW-0498">Mitosis</keyword>
<sequence>MEDCSSQSIFESLNLSPQLFTNEILNVVDDKLDQAFQFFLQEASARLKTEGTDRSDELAKGVSYIRDLVQSTLDKRMQMWEEYCLRFCFSVPEGFQLPKANDSHGDGSVDLDTLTNTELDAQLNSLRARISLAGKESAEIARELHDLERQSLSNNQSAGSIDEMLQLYEEGDATRMFQELTNMASEFSTKLGNLKRKRTEEVQRDRADWLNAKHDDVLRIPHGNGLFGAKLEELKELVDVITMW</sequence>
<proteinExistence type="inferred from homology"/>
<evidence type="ECO:0000256" key="7">
    <source>
        <dbReference type="ARBA" id="ARBA00023054"/>
    </source>
</evidence>
<evidence type="ECO:0000256" key="4">
    <source>
        <dbReference type="ARBA" id="ARBA00022618"/>
    </source>
</evidence>
<reference evidence="10 11" key="1">
    <citation type="journal article" date="2021" name="Nat. Commun.">
        <title>Incipient diploidization of the medicinal plant Perilla within 10,000 years.</title>
        <authorList>
            <person name="Zhang Y."/>
            <person name="Shen Q."/>
            <person name="Leng L."/>
            <person name="Zhang D."/>
            <person name="Chen S."/>
            <person name="Shi Y."/>
            <person name="Ning Z."/>
            <person name="Chen S."/>
        </authorList>
    </citation>
    <scope>NUCLEOTIDE SEQUENCE [LARGE SCALE GENOMIC DNA]</scope>
    <source>
        <strain evidence="11">cv. PC099</strain>
    </source>
</reference>
<evidence type="ECO:0000256" key="1">
    <source>
        <dbReference type="ARBA" id="ARBA00004629"/>
    </source>
</evidence>
<dbReference type="InterPro" id="IPR008685">
    <property type="entry name" value="Centromere_Mis12"/>
</dbReference>
<evidence type="ECO:0000256" key="6">
    <source>
        <dbReference type="ARBA" id="ARBA00022838"/>
    </source>
</evidence>
<comment type="caution">
    <text evidence="10">The sequence shown here is derived from an EMBL/GenBank/DDBJ whole genome shotgun (WGS) entry which is preliminary data.</text>
</comment>
<gene>
    <name evidence="10" type="ORF">C2S53_020084</name>
</gene>
<evidence type="ECO:0000256" key="3">
    <source>
        <dbReference type="ARBA" id="ARBA00022454"/>
    </source>
</evidence>
<dbReference type="Proteomes" id="UP001190926">
    <property type="component" value="Unassembled WGS sequence"/>
</dbReference>
<dbReference type="GO" id="GO:0005634">
    <property type="term" value="C:nucleus"/>
    <property type="evidence" value="ECO:0007669"/>
    <property type="project" value="InterPro"/>
</dbReference>
<dbReference type="GO" id="GO:0051301">
    <property type="term" value="P:cell division"/>
    <property type="evidence" value="ECO:0007669"/>
    <property type="project" value="UniProtKB-KW"/>
</dbReference>
<evidence type="ECO:0000256" key="9">
    <source>
        <dbReference type="ARBA" id="ARBA00023328"/>
    </source>
</evidence>
<accession>A0AAD4IST1</accession>
<keyword evidence="3" id="KW-0158">Chromosome</keyword>
<dbReference type="GO" id="GO:0051382">
    <property type="term" value="P:kinetochore assembly"/>
    <property type="evidence" value="ECO:0007669"/>
    <property type="project" value="TreeGrafter"/>
</dbReference>
<name>A0AAD4IST1_PERFH</name>
<dbReference type="AlphaFoldDB" id="A0AAD4IST1"/>
<keyword evidence="6" id="KW-0995">Kinetochore</keyword>
<evidence type="ECO:0000313" key="11">
    <source>
        <dbReference type="Proteomes" id="UP001190926"/>
    </source>
</evidence>
<evidence type="ECO:0000313" key="10">
    <source>
        <dbReference type="EMBL" id="KAH6820859.1"/>
    </source>
</evidence>
<organism evidence="10 11">
    <name type="scientific">Perilla frutescens var. hirtella</name>
    <name type="common">Perilla citriodora</name>
    <name type="synonym">Perilla setoyensis</name>
    <dbReference type="NCBI Taxonomy" id="608512"/>
    <lineage>
        <taxon>Eukaryota</taxon>
        <taxon>Viridiplantae</taxon>
        <taxon>Streptophyta</taxon>
        <taxon>Embryophyta</taxon>
        <taxon>Tracheophyta</taxon>
        <taxon>Spermatophyta</taxon>
        <taxon>Magnoliopsida</taxon>
        <taxon>eudicotyledons</taxon>
        <taxon>Gunneridae</taxon>
        <taxon>Pentapetalae</taxon>
        <taxon>asterids</taxon>
        <taxon>lamiids</taxon>
        <taxon>Lamiales</taxon>
        <taxon>Lamiaceae</taxon>
        <taxon>Nepetoideae</taxon>
        <taxon>Elsholtzieae</taxon>
        <taxon>Perilla</taxon>
    </lineage>
</organism>
<keyword evidence="7" id="KW-0175">Coiled coil</keyword>
<dbReference type="PANTHER" id="PTHR14527:SF2">
    <property type="entry name" value="PROTEIN MIS12 HOMOLOG"/>
    <property type="match status" value="1"/>
</dbReference>
<protein>
    <submittedName>
        <fullName evidence="10">Uncharacterized protein</fullName>
    </submittedName>
</protein>